<feature type="compositionally biased region" description="Polar residues" evidence="1">
    <location>
        <begin position="21"/>
        <end position="30"/>
    </location>
</feature>
<evidence type="ECO:0000259" key="3">
    <source>
        <dbReference type="Pfam" id="PF19116"/>
    </source>
</evidence>
<evidence type="ECO:0000313" key="5">
    <source>
        <dbReference type="Proteomes" id="UP001215827"/>
    </source>
</evidence>
<reference evidence="4 5" key="1">
    <citation type="submission" date="2023-03" db="EMBL/GenBank/DDBJ databases">
        <title>Altererythrobacter sp. CAU 1644 isolated from sand.</title>
        <authorList>
            <person name="Kim W."/>
        </authorList>
    </citation>
    <scope>NUCLEOTIDE SEQUENCE [LARGE SCALE GENOMIC DNA]</scope>
    <source>
        <strain evidence="4 5">CAU 1644</strain>
    </source>
</reference>
<accession>A0ABY8FNN3</accession>
<dbReference type="NCBIfam" id="TIGR03660">
    <property type="entry name" value="T1SS_rpt_143"/>
    <property type="match status" value="1"/>
</dbReference>
<name>A0ABY8FNN3_9SPHN</name>
<dbReference type="Pfam" id="PF17963">
    <property type="entry name" value="Big_9"/>
    <property type="match status" value="2"/>
</dbReference>
<keyword evidence="5" id="KW-1185">Reference proteome</keyword>
<dbReference type="InterPro" id="IPR013783">
    <property type="entry name" value="Ig-like_fold"/>
</dbReference>
<dbReference type="InterPro" id="IPR010221">
    <property type="entry name" value="VCBS_dom"/>
</dbReference>
<evidence type="ECO:0000259" key="2">
    <source>
        <dbReference type="Pfam" id="PF17803"/>
    </source>
</evidence>
<feature type="compositionally biased region" description="Low complexity" evidence="1">
    <location>
        <begin position="469"/>
        <end position="478"/>
    </location>
</feature>
<gene>
    <name evidence="4" type="ORF">P7228_11575</name>
</gene>
<feature type="region of interest" description="Disordered" evidence="1">
    <location>
        <begin position="1"/>
        <end position="33"/>
    </location>
</feature>
<feature type="domain" description="DUF5801" evidence="3">
    <location>
        <begin position="1752"/>
        <end position="1912"/>
    </location>
</feature>
<dbReference type="RefSeq" id="WP_278015397.1">
    <property type="nucleotide sequence ID" value="NZ_CP121106.1"/>
</dbReference>
<dbReference type="EMBL" id="CP121106">
    <property type="protein sequence ID" value="WFL76632.1"/>
    <property type="molecule type" value="Genomic_DNA"/>
</dbReference>
<dbReference type="InterPro" id="IPR043824">
    <property type="entry name" value="DUF5801"/>
</dbReference>
<organism evidence="4 5">
    <name type="scientific">Altererythrobacter arenosus</name>
    <dbReference type="NCBI Taxonomy" id="3032592"/>
    <lineage>
        <taxon>Bacteria</taxon>
        <taxon>Pseudomonadati</taxon>
        <taxon>Pseudomonadota</taxon>
        <taxon>Alphaproteobacteria</taxon>
        <taxon>Sphingomonadales</taxon>
        <taxon>Erythrobacteraceae</taxon>
        <taxon>Altererythrobacter</taxon>
    </lineage>
</organism>
<dbReference type="Gene3D" id="2.60.40.3440">
    <property type="match status" value="1"/>
</dbReference>
<feature type="region of interest" description="Disordered" evidence="1">
    <location>
        <begin position="190"/>
        <end position="229"/>
    </location>
</feature>
<dbReference type="Pfam" id="PF17803">
    <property type="entry name" value="Cadherin_4"/>
    <property type="match status" value="1"/>
</dbReference>
<feature type="domain" description="DUF5801" evidence="3">
    <location>
        <begin position="1955"/>
        <end position="2068"/>
    </location>
</feature>
<feature type="compositionally biased region" description="Basic and acidic residues" evidence="1">
    <location>
        <begin position="687"/>
        <end position="697"/>
    </location>
</feature>
<proteinExistence type="predicted"/>
<feature type="compositionally biased region" description="Low complexity" evidence="1">
    <location>
        <begin position="213"/>
        <end position="229"/>
    </location>
</feature>
<feature type="region of interest" description="Disordered" evidence="1">
    <location>
        <begin position="682"/>
        <end position="737"/>
    </location>
</feature>
<feature type="region of interest" description="Disordered" evidence="1">
    <location>
        <begin position="436"/>
        <end position="488"/>
    </location>
</feature>
<dbReference type="InterPro" id="IPR019959">
    <property type="entry name" value="T1SS-143_rpt-cont_dom"/>
</dbReference>
<feature type="domain" description="DUF5801" evidence="3">
    <location>
        <begin position="1137"/>
        <end position="1285"/>
    </location>
</feature>
<dbReference type="Gene3D" id="2.60.40.10">
    <property type="entry name" value="Immunoglobulins"/>
    <property type="match status" value="1"/>
</dbReference>
<dbReference type="Pfam" id="PF19116">
    <property type="entry name" value="DUF5801"/>
    <property type="match status" value="4"/>
</dbReference>
<dbReference type="NCBIfam" id="TIGR01965">
    <property type="entry name" value="VCBS_repeat"/>
    <property type="match status" value="4"/>
</dbReference>
<dbReference type="Proteomes" id="UP001215827">
    <property type="component" value="Chromosome"/>
</dbReference>
<evidence type="ECO:0000313" key="4">
    <source>
        <dbReference type="EMBL" id="WFL76632.1"/>
    </source>
</evidence>
<feature type="domain" description="RapA2 cadherin-like" evidence="2">
    <location>
        <begin position="839"/>
        <end position="929"/>
    </location>
</feature>
<dbReference type="InterPro" id="IPR040853">
    <property type="entry name" value="RapA2_cadherin-like"/>
</dbReference>
<protein>
    <submittedName>
        <fullName evidence="4">DUF5801 repeats-in-toxin domain-containing protein</fullName>
    </submittedName>
</protein>
<feature type="region of interest" description="Disordered" evidence="1">
    <location>
        <begin position="2239"/>
        <end position="2266"/>
    </location>
</feature>
<feature type="domain" description="DUF5801" evidence="3">
    <location>
        <begin position="1315"/>
        <end position="1449"/>
    </location>
</feature>
<sequence length="3112" mass="317874">MVDFESGKSGGFDLEGAPDNSLDTGSSQYQDAGASYSPGTGILQADANGVVVLPAGVSLEDITVRGTDLVITLADGTEMVIPGGALIVPQFVVDGVVIAPQTVSDYLNGIDPEAGPQAQTPSSGGNFAADEGAIQDAFDRGDLLPYTELNRTIEQEEEILPFVDEDPVVVIETPDNPIGVENAIARVFETGLPGNGDGEGERNEPPGVGENADGNPGNDSDTSDSTSGTIVFAAPDGLSAILINGVEITTVGQQFVSPVGTLTITSIDLDSGEVGFSYQLQDNLLGETVDGFFAVTVVDRDGDTADATLSIIVEDDGPRAEIDNGTIEPGTFGPIEGNVLDNDESGADGYPVGEDGIEAVTGFSSDNAGGSAAPGASLQGQYGVLTLNADGTYEYTRDFNTPGGVTDTFTYTIVDQDGSEAEAKLVITIENAPNTIDFVPTTGEGTQVDEGGLPPRTDEPVGTGEGADDNPNNNSDPSETTGATIEFNSPDGLASITINGVEVDLNNQAGNDADDQIVIDDETGTLVITAVTYDPTTGDGTISYEYTLGDNTSGDDTEVEFEIIVTDLDGDKAEDTLVIEIVDDEPEAANDVAGQVNENQPIIIDALDNDVFGADDVDTSDATKVFVSTQGSQGTASYDPATGLFTYTPNPGAGSNGNLTDSFQYTIIDGDGDPSIATVNFTLQPDSEPRGSERVATVDDDGLADGNPASTTGDLAANTGDDPADTSEASFTGTLGFDVGNDTPATISVDPALAGTTDTVGTETVTYSVSGGTLTATITGGARDGTDLFTVEITDAATGAYQVTLLTNVFHASGNDENDASVSIDFLVADSEGETAPTNLTIIFDDDAPTAVADVDSVTEDGPLVADGNVLTGSGGSDANATDGVADAQGADGASVTGLAFGQILGTVGSPLTSTYGKLTIDANGDYRYELDNTNPLVQGLDSTESLTEIFTYTITDADGDTSETTLTITINGADDGVTVNGLDLAAPELVVDEDDLADGTSPDAAALTKTGSFTVDSPDGLATLTVGGVLVYDADNPTIYPVTIDNPTYGQLTITNVVPVFDANGDAVTAEVFFSYTLQDNSLLHDESGEDNFIDSFEVVATDTDGSTNSPTSFLDIQVIDDVPSVTLNSGQAPVLATDDTDLRNNPSSTDTGNFSTLFTPDFQADGPNAVDSLVYAVAITGGNGTDSGLDDTATGNDILLRLNGNVIEGYLSGDPTEVAFTLSLDPATGVITQTQFRAIEHDNPADSFETGVEAETMAAGLITITATVTDGDGDQASETAEIGDAFTFEDDGPVRISLSIGDLDEDALASGNNDAQPGDDDGGVSFTGSLDLQFGADGPAADELTIAIDSVFSRDPDGAPVALSSGGATVLTVWNADTNTLTGYTTDVGDPVYTLVVDLANLQYTFTLFKPLDHPSQDDGSGTLEGYEDNLGLYLDITITDGDGDSITLDGSNFVALFDAFLNIDDDMAVATDNANTVGEGEATDGNVITDDDGGNGLDTAGADGYAADGPVVDAGFSSSNPAGVTLINKSVALDGTITLTTSVGTLVIGADGDYTFTSVANTVNSNTDLTFTYTIEDGDGDRDTADLVIGITNVAGSVSDQDIDVDEKGLADGTGELADNVPNNDQSEIDANGLISVNGATGPFKFILVGGVFDDKGTASTSDDTYTIDGMYGTIVLNASTGAYTYTLDTEFDHDPPLSGADRNEEPIAESFAYRVEDLSGNEIGTGDLDVTIIDDIPVITAALDTGSTVTVDETDLAEAAATINLDTYDQGADSDVSANPTLIGSATTDNVLDVSVLFGADGPAAGGGLSYSLNVANATSGMTTTEGTPIVLVKVSDTVVVGVVQGTNTAAFAIEIDAGNGEITVEQYLSLDHGVNPDPNEPEQLATGSLTATVTAEDFDGDSVDATAVDITSLITFRDDGPTAEPTLTAFLDDDALGGNANGPDDQSPDTANLTGTLVDPTLGFGNDGGSVAFDLTSTLPSGYRLVADPLSDGVIIEQEQGTGNWVPVVRVALDGTTGNYTVSQLDNIWHENDGQNDENEVSFTLGATLTDGDEDTATTSLTITVDDDTAVANAVTSSGTVDEDGLQPDGIADNGSNDMLGAATEATGSVAGLFTAGADGPLTYALDDTSTAALDALGLESNGVTVTYVINGDTVTATAGGSPVFTFTLNDPASGDWKFVLEGPLDHDDTNDSENVVDIDIDFGSLVYATDIDGDRTDAIGSVVVTVDDDTPRANADVDNVTEGSSTTGNVLDGTGGNVGSALQADEGGADGLESPAIVGIASTNQGTSDTTVTAGEFQLAGEFGTLTLNQNGTYTYAVAGNSVTTGGNDVFTYTIVDNDGDEVSTTLTFAVTPVNLSGNAPSVTVYEEALDDTVDAGDVAAGTIFGSAPAETTESANGTVVVAGATAFGIQGGTSSAGFTTLAGSFGTIRINETTGQFTYTLTAPVETTPNDNDGVTTEFGEAFTYTATDGNGNTTTGTITVNVVDDVPTLGTIQDQQASNDPTQTPAVGTLNFEAGADDTGATMVITADTTGITSGGRPLVTEQVGNVLTAYIDADSDGVLDPGETTAVFTLTVNPDAGASGQYTFDLITALDPTITDVPIGSGSSFGVGPTNSVLVNEFSDESGRDLVLVTAWSAGPGFNKNDPSTWSNAIQQSDVNGSTQGWGRGNNNFDQDEFLRFDFGDANDYDGAGSYVPPTTDGRTPPSPLDIADVSYATFSFFNFQQTGGNPKQNEIITFVAHYTDNTSQTFVIDGTTDTGSFTITAPAGTFIDYVDAYMTTGEMKLNLTNVGVADSSIDKTINFSLQLTDGDGDTTSTQDFSVRVADGLTPFAPAAPIVLDLDGGGADFSSLAAGIAYDYDGDGVKTKTAWMAAGSAILAYDMNADGFVNNASEFVFGSDGVTDLEAVAALYDDNGDGVLDAQDAAYESFGLWIDADLDAVSDAGEFVSLKDAGITSIELVSDGNVFAAADGDVTVFGTASYTMADGSTGEVADAAFMTAGDVDGTMEALLALAANDTAADDGATKSTQDLPEVEAVLDDALAGTEVDNLIDHFTGDQGEYFAVNDAGGYLGNDALNFSIDGGAFAFDNGTMAELHEDAAALAAASA</sequence>
<evidence type="ECO:0000256" key="1">
    <source>
        <dbReference type="SAM" id="MobiDB-lite"/>
    </source>
</evidence>